<evidence type="ECO:0000256" key="4">
    <source>
        <dbReference type="ARBA" id="ARBA00022989"/>
    </source>
</evidence>
<proteinExistence type="predicted"/>
<keyword evidence="4 6" id="KW-1133">Transmembrane helix</keyword>
<evidence type="ECO:0000256" key="2">
    <source>
        <dbReference type="ARBA" id="ARBA00022475"/>
    </source>
</evidence>
<dbReference type="Pfam" id="PF13396">
    <property type="entry name" value="PLDc_N"/>
    <property type="match status" value="1"/>
</dbReference>
<feature type="domain" description="Cardiolipin synthase N-terminal" evidence="7">
    <location>
        <begin position="39"/>
        <end position="79"/>
    </location>
</feature>
<feature type="transmembrane region" description="Helical" evidence="6">
    <location>
        <begin position="20"/>
        <end position="47"/>
    </location>
</feature>
<dbReference type="RefSeq" id="WP_022862210.1">
    <property type="nucleotide sequence ID" value="NZ_ATVG01000001.1"/>
</dbReference>
<accession>A0ABY7U7Q2</accession>
<reference evidence="8 9" key="1">
    <citation type="submission" date="2020-10" db="EMBL/GenBank/DDBJ databases">
        <title>Complete genome sequence of Corynebacterium massiliense DSM 45435, type strain of Corynebacterium massiliense.</title>
        <authorList>
            <person name="Busche T."/>
            <person name="Kalinowski J."/>
            <person name="Ruckert C."/>
        </authorList>
    </citation>
    <scope>NUCLEOTIDE SEQUENCE [LARGE SCALE GENOMIC DNA]</scope>
    <source>
        <strain evidence="8 9">DSM 45435</strain>
    </source>
</reference>
<evidence type="ECO:0000256" key="5">
    <source>
        <dbReference type="ARBA" id="ARBA00023136"/>
    </source>
</evidence>
<dbReference type="InterPro" id="IPR027379">
    <property type="entry name" value="CLS_N"/>
</dbReference>
<sequence>METLQILADTSDPGVSLNFLGLGMGGLLIALVIAYFLFILAAFVSILRSPNYSTGLKALWFLVVFCVPFLGSIVWFIWGKNNGDMGPGTGAR</sequence>
<dbReference type="Proteomes" id="UP001220064">
    <property type="component" value="Chromosome"/>
</dbReference>
<protein>
    <recommendedName>
        <fullName evidence="7">Cardiolipin synthase N-terminal domain-containing protein</fullName>
    </recommendedName>
</protein>
<dbReference type="EMBL" id="CP063189">
    <property type="protein sequence ID" value="WCZ32737.1"/>
    <property type="molecule type" value="Genomic_DNA"/>
</dbReference>
<evidence type="ECO:0000313" key="8">
    <source>
        <dbReference type="EMBL" id="WCZ32737.1"/>
    </source>
</evidence>
<evidence type="ECO:0000256" key="3">
    <source>
        <dbReference type="ARBA" id="ARBA00022692"/>
    </source>
</evidence>
<keyword evidence="2" id="KW-1003">Cell membrane</keyword>
<gene>
    <name evidence="8" type="ORF">CMASS_06515</name>
</gene>
<evidence type="ECO:0000259" key="7">
    <source>
        <dbReference type="Pfam" id="PF13396"/>
    </source>
</evidence>
<feature type="transmembrane region" description="Helical" evidence="6">
    <location>
        <begin position="59"/>
        <end position="78"/>
    </location>
</feature>
<keyword evidence="3 6" id="KW-0812">Transmembrane</keyword>
<keyword evidence="5 6" id="KW-0472">Membrane</keyword>
<name>A0ABY7U7Q2_9CORY</name>
<comment type="subcellular location">
    <subcellularLocation>
        <location evidence="1">Cell membrane</location>
        <topology evidence="1">Multi-pass membrane protein</topology>
    </subcellularLocation>
</comment>
<evidence type="ECO:0000313" key="9">
    <source>
        <dbReference type="Proteomes" id="UP001220064"/>
    </source>
</evidence>
<evidence type="ECO:0000256" key="6">
    <source>
        <dbReference type="SAM" id="Phobius"/>
    </source>
</evidence>
<organism evidence="8 9">
    <name type="scientific">Corynebacterium massiliense DSM 45435</name>
    <dbReference type="NCBI Taxonomy" id="1121364"/>
    <lineage>
        <taxon>Bacteria</taxon>
        <taxon>Bacillati</taxon>
        <taxon>Actinomycetota</taxon>
        <taxon>Actinomycetes</taxon>
        <taxon>Mycobacteriales</taxon>
        <taxon>Corynebacteriaceae</taxon>
        <taxon>Corynebacterium</taxon>
    </lineage>
</organism>
<evidence type="ECO:0000256" key="1">
    <source>
        <dbReference type="ARBA" id="ARBA00004651"/>
    </source>
</evidence>
<keyword evidence="9" id="KW-1185">Reference proteome</keyword>